<dbReference type="GO" id="GO:0051726">
    <property type="term" value="P:regulation of cell cycle"/>
    <property type="evidence" value="ECO:0007669"/>
    <property type="project" value="InterPro"/>
</dbReference>
<dbReference type="GO" id="GO:0004861">
    <property type="term" value="F:cyclin-dependent protein serine/threonine kinase inhibitor activity"/>
    <property type="evidence" value="ECO:0007669"/>
    <property type="project" value="InterPro"/>
</dbReference>
<dbReference type="Gene3D" id="4.10.365.10">
    <property type="entry name" value="p27"/>
    <property type="match status" value="1"/>
</dbReference>
<reference evidence="5 6" key="1">
    <citation type="submission" date="2020-08" db="EMBL/GenBank/DDBJ databases">
        <authorList>
            <person name="Hejnol A."/>
        </authorList>
    </citation>
    <scope>NUCLEOTIDE SEQUENCE [LARGE SCALE GENOMIC DNA]</scope>
</reference>
<keyword evidence="2" id="KW-0649">Protein kinase inhibitor</keyword>
<evidence type="ECO:0000259" key="4">
    <source>
        <dbReference type="Pfam" id="PF02234"/>
    </source>
</evidence>
<evidence type="ECO:0000313" key="5">
    <source>
        <dbReference type="EMBL" id="CAD5110674.1"/>
    </source>
</evidence>
<feature type="domain" description="Cyclin-dependent kinase inhibitor" evidence="4">
    <location>
        <begin position="38"/>
        <end position="79"/>
    </location>
</feature>
<dbReference type="EMBL" id="CAJFCJ010000001">
    <property type="protein sequence ID" value="CAD5110674.1"/>
    <property type="molecule type" value="Genomic_DNA"/>
</dbReference>
<dbReference type="Pfam" id="PF02234">
    <property type="entry name" value="CDI"/>
    <property type="match status" value="1"/>
</dbReference>
<evidence type="ECO:0000256" key="1">
    <source>
        <dbReference type="ARBA" id="ARBA00006726"/>
    </source>
</evidence>
<keyword evidence="6" id="KW-1185">Reference proteome</keyword>
<proteinExistence type="inferred from homology"/>
<dbReference type="GO" id="GO:0005634">
    <property type="term" value="C:nucleus"/>
    <property type="evidence" value="ECO:0007669"/>
    <property type="project" value="InterPro"/>
</dbReference>
<name>A0A7I8V603_9ANNE</name>
<organism evidence="5 6">
    <name type="scientific">Dimorphilus gyrociliatus</name>
    <dbReference type="NCBI Taxonomy" id="2664684"/>
    <lineage>
        <taxon>Eukaryota</taxon>
        <taxon>Metazoa</taxon>
        <taxon>Spiralia</taxon>
        <taxon>Lophotrochozoa</taxon>
        <taxon>Annelida</taxon>
        <taxon>Polychaeta</taxon>
        <taxon>Polychaeta incertae sedis</taxon>
        <taxon>Dinophilidae</taxon>
        <taxon>Dimorphilus</taxon>
    </lineage>
</organism>
<dbReference type="Proteomes" id="UP000549394">
    <property type="component" value="Unassembled WGS sequence"/>
</dbReference>
<dbReference type="InterPro" id="IPR044898">
    <property type="entry name" value="CDI_dom_sf"/>
</dbReference>
<feature type="region of interest" description="Disordered" evidence="3">
    <location>
        <begin position="16"/>
        <end position="38"/>
    </location>
</feature>
<dbReference type="InterPro" id="IPR003175">
    <property type="entry name" value="CDI_dom"/>
</dbReference>
<dbReference type="OrthoDB" id="6373236at2759"/>
<sequence length="127" mass="14907">MMDVVSVESFVKKSNEKRRAKRRLFDDGEESDNQGGQETTRLFLDQQWKVILSNACDKWSFDFIHDRPLAGGNFVWTKLYDRSSADTSSINSEDEYLIDGKRKRQTEITDYFVTKKRIKVSRSNKKL</sequence>
<accession>A0A7I8V603</accession>
<comment type="caution">
    <text evidence="5">The sequence shown here is derived from an EMBL/GenBank/DDBJ whole genome shotgun (WGS) entry which is preliminary data.</text>
</comment>
<evidence type="ECO:0000256" key="3">
    <source>
        <dbReference type="SAM" id="MobiDB-lite"/>
    </source>
</evidence>
<gene>
    <name evidence="5" type="ORF">DGYR_LOCUS50</name>
</gene>
<comment type="similarity">
    <text evidence="1">Belongs to the CDI family.</text>
</comment>
<evidence type="ECO:0000313" key="6">
    <source>
        <dbReference type="Proteomes" id="UP000549394"/>
    </source>
</evidence>
<evidence type="ECO:0000256" key="2">
    <source>
        <dbReference type="ARBA" id="ARBA00023013"/>
    </source>
</evidence>
<dbReference type="AlphaFoldDB" id="A0A7I8V603"/>
<protein>
    <submittedName>
        <fullName evidence="5">DgyrCDS50</fullName>
    </submittedName>
</protein>